<proteinExistence type="predicted"/>
<dbReference type="GO" id="GO:0016787">
    <property type="term" value="F:hydrolase activity"/>
    <property type="evidence" value="ECO:0007669"/>
    <property type="project" value="UniProtKB-KW"/>
</dbReference>
<dbReference type="AlphaFoldDB" id="A0AAX4HM50"/>
<evidence type="ECO:0000313" key="2">
    <source>
        <dbReference type="EMBL" id="WPU64377.1"/>
    </source>
</evidence>
<dbReference type="PANTHER" id="PTHR11614">
    <property type="entry name" value="PHOSPHOLIPASE-RELATED"/>
    <property type="match status" value="1"/>
</dbReference>
<evidence type="ECO:0000259" key="1">
    <source>
        <dbReference type="Pfam" id="PF12146"/>
    </source>
</evidence>
<name>A0AAX4HM50_9BACT</name>
<dbReference type="InterPro" id="IPR051044">
    <property type="entry name" value="MAG_DAG_Lipase"/>
</dbReference>
<organism evidence="2 3">
    <name type="scientific">Peredibacter starrii</name>
    <dbReference type="NCBI Taxonomy" id="28202"/>
    <lineage>
        <taxon>Bacteria</taxon>
        <taxon>Pseudomonadati</taxon>
        <taxon>Bdellovibrionota</taxon>
        <taxon>Bacteriovoracia</taxon>
        <taxon>Bacteriovoracales</taxon>
        <taxon>Bacteriovoracaceae</taxon>
        <taxon>Peredibacter</taxon>
    </lineage>
</organism>
<gene>
    <name evidence="2" type="ORF">SOO65_16915</name>
</gene>
<protein>
    <submittedName>
        <fullName evidence="2">Alpha/beta fold hydrolase</fullName>
    </submittedName>
</protein>
<dbReference type="Gene3D" id="3.40.50.1820">
    <property type="entry name" value="alpha/beta hydrolase"/>
    <property type="match status" value="1"/>
</dbReference>
<dbReference type="InterPro" id="IPR029058">
    <property type="entry name" value="AB_hydrolase_fold"/>
</dbReference>
<dbReference type="Pfam" id="PF12146">
    <property type="entry name" value="Hydrolase_4"/>
    <property type="match status" value="1"/>
</dbReference>
<sequence length="283" mass="32191">MNNEYRDIISFDGTILKCLIRETGSSKWLIVTHGLGEHSGRHEFILKLFSQNFNIAIYDLRGHGKSGGKRAYVDDFQFFLKDLHSVVGYLKKEFSMTNYTLFGHSMGGLITASYLQNMADPQFYPDTVFLSSPAVAAPGLMGPLFSNSPKFMLDSLSKFPTVPLQGLLDLKKLSHDSRVYESYIKDELCLLKIHTKLFFELLKTARDTFSRPLRAECPLYVSIGTGDVLVNPKAITTYFKKVEKNAQVKVVDDGYHELHNEVEKYKKPYLNFLRQSLTGLSFE</sequence>
<accession>A0AAX4HM50</accession>
<keyword evidence="3" id="KW-1185">Reference proteome</keyword>
<dbReference type="SUPFAM" id="SSF53474">
    <property type="entry name" value="alpha/beta-Hydrolases"/>
    <property type="match status" value="1"/>
</dbReference>
<dbReference type="EMBL" id="CP139487">
    <property type="protein sequence ID" value="WPU64377.1"/>
    <property type="molecule type" value="Genomic_DNA"/>
</dbReference>
<keyword evidence="2" id="KW-0378">Hydrolase</keyword>
<dbReference type="Proteomes" id="UP001324634">
    <property type="component" value="Chromosome"/>
</dbReference>
<dbReference type="RefSeq" id="WP_321393076.1">
    <property type="nucleotide sequence ID" value="NZ_CP139487.1"/>
</dbReference>
<evidence type="ECO:0000313" key="3">
    <source>
        <dbReference type="Proteomes" id="UP001324634"/>
    </source>
</evidence>
<reference evidence="2 3" key="1">
    <citation type="submission" date="2023-11" db="EMBL/GenBank/DDBJ databases">
        <title>Peredibacter starrii A3.12.</title>
        <authorList>
            <person name="Mitchell R.J."/>
        </authorList>
    </citation>
    <scope>NUCLEOTIDE SEQUENCE [LARGE SCALE GENOMIC DNA]</scope>
    <source>
        <strain evidence="2 3">A3.12</strain>
    </source>
</reference>
<feature type="domain" description="Serine aminopeptidase S33" evidence="1">
    <location>
        <begin position="28"/>
        <end position="262"/>
    </location>
</feature>
<dbReference type="InterPro" id="IPR022742">
    <property type="entry name" value="Hydrolase_4"/>
</dbReference>
<dbReference type="KEGG" id="psti:SOO65_16915"/>